<evidence type="ECO:0000313" key="3">
    <source>
        <dbReference type="Proteomes" id="UP001586593"/>
    </source>
</evidence>
<sequence length="221" mass="24527">MEPPENGFHVPNALPTDATRTVAAGEAEQGDSHEISRLANDFMLNLIKQRLDEEKQSGIENQERSTAATKSDSGLDCAAGDRGEHAPSSQPCGESVEKEAKEPSCIECAEILFDRVDEAFPELPCSRRDILFLCFLAWLVRDQIGYRALPPDCLRPDEDTYSAADDPFAITMYLEVASLLHRVFCETRQLLKRLSARRRIKEQDKGGQQDGNTKETVVAAS</sequence>
<evidence type="ECO:0000256" key="1">
    <source>
        <dbReference type="SAM" id="MobiDB-lite"/>
    </source>
</evidence>
<protein>
    <submittedName>
        <fullName evidence="2">Uncharacterized protein</fullName>
    </submittedName>
</protein>
<comment type="caution">
    <text evidence="2">The sequence shown here is derived from an EMBL/GenBank/DDBJ whole genome shotgun (WGS) entry which is preliminary data.</text>
</comment>
<organism evidence="2 3">
    <name type="scientific">Phialemonium thermophilum</name>
    <dbReference type="NCBI Taxonomy" id="223376"/>
    <lineage>
        <taxon>Eukaryota</taxon>
        <taxon>Fungi</taxon>
        <taxon>Dikarya</taxon>
        <taxon>Ascomycota</taxon>
        <taxon>Pezizomycotina</taxon>
        <taxon>Sordariomycetes</taxon>
        <taxon>Sordariomycetidae</taxon>
        <taxon>Cephalothecales</taxon>
        <taxon>Cephalothecaceae</taxon>
        <taxon>Phialemonium</taxon>
    </lineage>
</organism>
<dbReference type="EMBL" id="JAZHXJ010000019">
    <property type="protein sequence ID" value="KAL1882007.1"/>
    <property type="molecule type" value="Genomic_DNA"/>
</dbReference>
<evidence type="ECO:0000313" key="2">
    <source>
        <dbReference type="EMBL" id="KAL1882007.1"/>
    </source>
</evidence>
<feature type="region of interest" description="Disordered" evidence="1">
    <location>
        <begin position="201"/>
        <end position="221"/>
    </location>
</feature>
<accession>A0ABR3Y291</accession>
<proteinExistence type="predicted"/>
<feature type="compositionally biased region" description="Basic and acidic residues" evidence="1">
    <location>
        <begin position="53"/>
        <end position="63"/>
    </location>
</feature>
<keyword evidence="3" id="KW-1185">Reference proteome</keyword>
<feature type="region of interest" description="Disordered" evidence="1">
    <location>
        <begin position="53"/>
        <end position="96"/>
    </location>
</feature>
<reference evidence="2 3" key="1">
    <citation type="journal article" date="2024" name="Commun. Biol.">
        <title>Comparative genomic analysis of thermophilic fungi reveals convergent evolutionary adaptations and gene losses.</title>
        <authorList>
            <person name="Steindorff A.S."/>
            <person name="Aguilar-Pontes M.V."/>
            <person name="Robinson A.J."/>
            <person name="Andreopoulos B."/>
            <person name="LaButti K."/>
            <person name="Kuo A."/>
            <person name="Mondo S."/>
            <person name="Riley R."/>
            <person name="Otillar R."/>
            <person name="Haridas S."/>
            <person name="Lipzen A."/>
            <person name="Grimwood J."/>
            <person name="Schmutz J."/>
            <person name="Clum A."/>
            <person name="Reid I.D."/>
            <person name="Moisan M.C."/>
            <person name="Butler G."/>
            <person name="Nguyen T.T.M."/>
            <person name="Dewar K."/>
            <person name="Conant G."/>
            <person name="Drula E."/>
            <person name="Henrissat B."/>
            <person name="Hansel C."/>
            <person name="Singer S."/>
            <person name="Hutchinson M.I."/>
            <person name="de Vries R.P."/>
            <person name="Natvig D.O."/>
            <person name="Powell A.J."/>
            <person name="Tsang A."/>
            <person name="Grigoriev I.V."/>
        </authorList>
    </citation>
    <scope>NUCLEOTIDE SEQUENCE [LARGE SCALE GENOMIC DNA]</scope>
    <source>
        <strain evidence="2 3">ATCC 24622</strain>
    </source>
</reference>
<dbReference type="Proteomes" id="UP001586593">
    <property type="component" value="Unassembled WGS sequence"/>
</dbReference>
<gene>
    <name evidence="2" type="ORF">VTK73DRAFT_2989</name>
</gene>
<name>A0ABR3Y291_9PEZI</name>